<dbReference type="Pfam" id="PF12728">
    <property type="entry name" value="HTH_17"/>
    <property type="match status" value="1"/>
</dbReference>
<reference evidence="3" key="1">
    <citation type="submission" date="2022-06" db="EMBL/GenBank/DDBJ databases">
        <title>Aeoliella straminimaris, a novel planctomycete from sediments.</title>
        <authorList>
            <person name="Vitorino I.R."/>
            <person name="Lage O.M."/>
        </authorList>
    </citation>
    <scope>NUCLEOTIDE SEQUENCE</scope>
    <source>
        <strain evidence="3">ICT_H6.2</strain>
    </source>
</reference>
<proteinExistence type="predicted"/>
<feature type="region of interest" description="Disordered" evidence="1">
    <location>
        <begin position="62"/>
        <end position="94"/>
    </location>
</feature>
<dbReference type="Proteomes" id="UP001155241">
    <property type="component" value="Unassembled WGS sequence"/>
</dbReference>
<dbReference type="RefSeq" id="WP_252851456.1">
    <property type="nucleotide sequence ID" value="NZ_JAMXLR010000023.1"/>
</dbReference>
<evidence type="ECO:0000256" key="1">
    <source>
        <dbReference type="SAM" id="MobiDB-lite"/>
    </source>
</evidence>
<feature type="compositionally biased region" description="Basic and acidic residues" evidence="1">
    <location>
        <begin position="73"/>
        <end position="83"/>
    </location>
</feature>
<protein>
    <submittedName>
        <fullName evidence="3">Helix-turn-helix domain-containing protein</fullName>
    </submittedName>
</protein>
<dbReference type="EMBL" id="JAMXLR010000023">
    <property type="protein sequence ID" value="MCO6043349.1"/>
    <property type="molecule type" value="Genomic_DNA"/>
</dbReference>
<evidence type="ECO:0000313" key="3">
    <source>
        <dbReference type="EMBL" id="MCO6043349.1"/>
    </source>
</evidence>
<organism evidence="3 4">
    <name type="scientific">Aeoliella straminimaris</name>
    <dbReference type="NCBI Taxonomy" id="2954799"/>
    <lineage>
        <taxon>Bacteria</taxon>
        <taxon>Pseudomonadati</taxon>
        <taxon>Planctomycetota</taxon>
        <taxon>Planctomycetia</taxon>
        <taxon>Pirellulales</taxon>
        <taxon>Lacipirellulaceae</taxon>
        <taxon>Aeoliella</taxon>
    </lineage>
</organism>
<sequence length="237" mass="25926">MLRIDADGPCLVAFINSPSASESRKLRAIGEPVFDGRGGLSIRFAPDRLADVVNVLKARRAYGNDSRPSPTGEKSDTPLEELPKMNPNKPPSKADTRELIKQAYSHWLTTTGNAIAAATLALAEAQSCVQLPAQANPEPFEPNTSDHELLTLPEAADYLRYSPSALRRIAKRKAIQFAQIGSGPIKFRREWLDDYVAANASSPKDVNRSPARKKTTRRSVSSTQGLDPAFFKSNHES</sequence>
<evidence type="ECO:0000313" key="4">
    <source>
        <dbReference type="Proteomes" id="UP001155241"/>
    </source>
</evidence>
<comment type="caution">
    <text evidence="3">The sequence shown here is derived from an EMBL/GenBank/DDBJ whole genome shotgun (WGS) entry which is preliminary data.</text>
</comment>
<feature type="domain" description="Helix-turn-helix" evidence="2">
    <location>
        <begin position="149"/>
        <end position="199"/>
    </location>
</feature>
<gene>
    <name evidence="3" type="ORF">NG895_05465</name>
</gene>
<keyword evidence="4" id="KW-1185">Reference proteome</keyword>
<feature type="region of interest" description="Disordered" evidence="1">
    <location>
        <begin position="199"/>
        <end position="237"/>
    </location>
</feature>
<name>A0A9X2JHX1_9BACT</name>
<accession>A0A9X2JHX1</accession>
<dbReference type="InterPro" id="IPR041657">
    <property type="entry name" value="HTH_17"/>
</dbReference>
<evidence type="ECO:0000259" key="2">
    <source>
        <dbReference type="Pfam" id="PF12728"/>
    </source>
</evidence>
<dbReference type="AlphaFoldDB" id="A0A9X2JHX1"/>